<dbReference type="Proteomes" id="UP000198881">
    <property type="component" value="Unassembled WGS sequence"/>
</dbReference>
<accession>A0A1I7MN50</accession>
<dbReference type="GO" id="GO:0005829">
    <property type="term" value="C:cytosol"/>
    <property type="evidence" value="ECO:0007669"/>
    <property type="project" value="TreeGrafter"/>
</dbReference>
<gene>
    <name evidence="2" type="ORF">SAMN04487966_106164</name>
</gene>
<evidence type="ECO:0000259" key="1">
    <source>
        <dbReference type="Pfam" id="PF00248"/>
    </source>
</evidence>
<organism evidence="2 3">
    <name type="scientific">Micrococcus terreus</name>
    <dbReference type="NCBI Taxonomy" id="574650"/>
    <lineage>
        <taxon>Bacteria</taxon>
        <taxon>Bacillati</taxon>
        <taxon>Actinomycetota</taxon>
        <taxon>Actinomycetes</taxon>
        <taxon>Micrococcales</taxon>
        <taxon>Micrococcaceae</taxon>
        <taxon>Micrococcus</taxon>
    </lineage>
</organism>
<dbReference type="InterPro" id="IPR050523">
    <property type="entry name" value="AKR_Detox_Biosynth"/>
</dbReference>
<dbReference type="PANTHER" id="PTHR43364">
    <property type="entry name" value="NADH-SPECIFIC METHYLGLYOXAL REDUCTASE-RELATED"/>
    <property type="match status" value="1"/>
</dbReference>
<dbReference type="SUPFAM" id="SSF51430">
    <property type="entry name" value="NAD(P)-linked oxidoreductase"/>
    <property type="match status" value="1"/>
</dbReference>
<dbReference type="STRING" id="574650.SAMN04487966_106164"/>
<dbReference type="InterPro" id="IPR036812">
    <property type="entry name" value="NAD(P)_OxRdtase_dom_sf"/>
</dbReference>
<dbReference type="InterPro" id="IPR023210">
    <property type="entry name" value="NADP_OxRdtase_dom"/>
</dbReference>
<dbReference type="EMBL" id="FPCG01000006">
    <property type="protein sequence ID" value="SFV23318.1"/>
    <property type="molecule type" value="Genomic_DNA"/>
</dbReference>
<dbReference type="PANTHER" id="PTHR43364:SF1">
    <property type="entry name" value="OXIDOREDUCTASE YDHF"/>
    <property type="match status" value="1"/>
</dbReference>
<protein>
    <submittedName>
        <fullName evidence="2">Predicted oxidoreductase</fullName>
    </submittedName>
</protein>
<evidence type="ECO:0000313" key="3">
    <source>
        <dbReference type="Proteomes" id="UP000198881"/>
    </source>
</evidence>
<feature type="domain" description="NADP-dependent oxidoreductase" evidence="1">
    <location>
        <begin position="10"/>
        <end position="316"/>
    </location>
</feature>
<name>A0A1I7MN50_9MICC</name>
<sequence length="341" mass="35946">MNNALEPSAVALGTAGWGGGWGVEPLDDGAWAEAERVASDALAAALEAGITTVDTADIYAHGRSEQTLGRLLAADSGLRERIRLQTKCGIMIGGSPLYGVDSAAAVESTRYHGGADHVRRAVTDSLERLHTDHVDTLIIHRPDPLTRPEETVEAYLELASAGSVGSLGLSNMGVAWVRRFDDALRAATGGEEGIACLQIELGLHHRGLVESAVLVNHPDSADRAVVGEAGGLAELCAERGIALQAWGSLGQGRYTRGTEQAADQDREAAAVVAEIAGRLEVSGEAVVLAWLLKLPWRIQPVVGTVNPDRLRAAAQAPVAADRMDSLDWYRLWTAARGAPLP</sequence>
<proteinExistence type="predicted"/>
<dbReference type="Gene3D" id="3.20.20.100">
    <property type="entry name" value="NADP-dependent oxidoreductase domain"/>
    <property type="match status" value="1"/>
</dbReference>
<dbReference type="Pfam" id="PF00248">
    <property type="entry name" value="Aldo_ket_red"/>
    <property type="match status" value="1"/>
</dbReference>
<dbReference type="AlphaFoldDB" id="A0A1I7MN50"/>
<evidence type="ECO:0000313" key="2">
    <source>
        <dbReference type="EMBL" id="SFV23318.1"/>
    </source>
</evidence>
<reference evidence="2 3" key="1">
    <citation type="submission" date="2016-10" db="EMBL/GenBank/DDBJ databases">
        <authorList>
            <person name="de Groot N.N."/>
        </authorList>
    </citation>
    <scope>NUCLEOTIDE SEQUENCE [LARGE SCALE GENOMIC DNA]</scope>
    <source>
        <strain evidence="2 3">CGMCC 1.7054</strain>
    </source>
</reference>
<keyword evidence="3" id="KW-1185">Reference proteome</keyword>